<dbReference type="Gene3D" id="3.80.10.10">
    <property type="entry name" value="Ribonuclease Inhibitor"/>
    <property type="match status" value="1"/>
</dbReference>
<protein>
    <recommendedName>
        <fullName evidence="1">At1g61320/AtMIF1 LRR domain-containing protein</fullName>
    </recommendedName>
</protein>
<sequence>MASGGGEQIAAPVEAKPLELTGHAYCYAYRSACRSREEEKQFCLTGGTHDVYIYIERYIFVIYFAVLCADEIQHLVLSLQSLKEAARTSIVSRKWREVWTEYPNLCFDGTADGPTDDDSVKIKGAKFIETVNSVVRQHTGIRLNKFSIRCYLQNNRSDHLDRWVYFATSSKAKIIDMNLGMQRNDIGPIGEVYHFPLEALDGEDGPFIESLFLTNVYIKPHLDICGFNKLQKLHLYCAKIIGDLTEFLLNCPILEDLELIACSGVTQLNIPHPLDKLTHLLICNMPLKVVDFHVSGLTHFGYRGNVIPIVLHGCSNLEKVTIKFRMLLSEQASNKGLVHSITGIPSISAVRELHASVVMQEDNPTWPSQVHRMTRPTCMLVNLKKLTCDITVFTDGPNNHSGILQLAHCLDSAPRLETLELHDGWPVCQFNEYVQGPRSVWPSDEEVRAYEAGQAPWPCTKYPEKRCKCGILAERGVVPSELAYGWYCGNGNAFWIRNKYDVPLPDDELLFGTILDEYIKEQRDERAEKRRKLEEESHLERQVQDRAREAQLEAMRVLVGDLPCNMTIRKGALERSSDGFVGMRDAQRDAVRAPGSILRKEKDKGKSTGLRVTFAPVDPAVNKGKGVVVISSDEDDGWGDDEILSGCESD</sequence>
<evidence type="ECO:0000259" key="1">
    <source>
        <dbReference type="Pfam" id="PF23622"/>
    </source>
</evidence>
<dbReference type="InterPro" id="IPR053772">
    <property type="entry name" value="At1g61320/At1g61330-like"/>
</dbReference>
<dbReference type="InterPro" id="IPR055357">
    <property type="entry name" value="LRR_At1g61320_AtMIF1"/>
</dbReference>
<dbReference type="InterPro" id="IPR032675">
    <property type="entry name" value="LRR_dom_sf"/>
</dbReference>
<dbReference type="Proteomes" id="UP000636709">
    <property type="component" value="Unassembled WGS sequence"/>
</dbReference>
<dbReference type="OrthoDB" id="593164at2759"/>
<dbReference type="Pfam" id="PF23622">
    <property type="entry name" value="LRR_At1g61320_AtMIF1"/>
    <property type="match status" value="1"/>
</dbReference>
<evidence type="ECO:0000313" key="2">
    <source>
        <dbReference type="EMBL" id="KAF8691346.1"/>
    </source>
</evidence>
<gene>
    <name evidence="2" type="ORF">HU200_040477</name>
</gene>
<evidence type="ECO:0000313" key="3">
    <source>
        <dbReference type="Proteomes" id="UP000636709"/>
    </source>
</evidence>
<reference evidence="2" key="1">
    <citation type="submission" date="2020-07" db="EMBL/GenBank/DDBJ databases">
        <title>Genome sequence and genetic diversity analysis of an under-domesticated orphan crop, white fonio (Digitaria exilis).</title>
        <authorList>
            <person name="Bennetzen J.L."/>
            <person name="Chen S."/>
            <person name="Ma X."/>
            <person name="Wang X."/>
            <person name="Yssel A.E.J."/>
            <person name="Chaluvadi S.R."/>
            <person name="Johnson M."/>
            <person name="Gangashetty P."/>
            <person name="Hamidou F."/>
            <person name="Sanogo M.D."/>
            <person name="Zwaenepoel A."/>
            <person name="Wallace J."/>
            <person name="Van De Peer Y."/>
            <person name="Van Deynze A."/>
        </authorList>
    </citation>
    <scope>NUCLEOTIDE SEQUENCE</scope>
    <source>
        <tissue evidence="2">Leaves</tissue>
    </source>
</reference>
<dbReference type="SUPFAM" id="SSF52058">
    <property type="entry name" value="L domain-like"/>
    <property type="match status" value="1"/>
</dbReference>
<organism evidence="2 3">
    <name type="scientific">Digitaria exilis</name>
    <dbReference type="NCBI Taxonomy" id="1010633"/>
    <lineage>
        <taxon>Eukaryota</taxon>
        <taxon>Viridiplantae</taxon>
        <taxon>Streptophyta</taxon>
        <taxon>Embryophyta</taxon>
        <taxon>Tracheophyta</taxon>
        <taxon>Spermatophyta</taxon>
        <taxon>Magnoliopsida</taxon>
        <taxon>Liliopsida</taxon>
        <taxon>Poales</taxon>
        <taxon>Poaceae</taxon>
        <taxon>PACMAD clade</taxon>
        <taxon>Panicoideae</taxon>
        <taxon>Panicodae</taxon>
        <taxon>Paniceae</taxon>
        <taxon>Anthephorinae</taxon>
        <taxon>Digitaria</taxon>
    </lineage>
</organism>
<name>A0A835B7N0_9POAL</name>
<dbReference type="AlphaFoldDB" id="A0A835B7N0"/>
<dbReference type="PANTHER" id="PTHR34145">
    <property type="entry name" value="OS02G0105600 PROTEIN"/>
    <property type="match status" value="1"/>
</dbReference>
<comment type="caution">
    <text evidence="2">The sequence shown here is derived from an EMBL/GenBank/DDBJ whole genome shotgun (WGS) entry which is preliminary data.</text>
</comment>
<dbReference type="PANTHER" id="PTHR34145:SF46">
    <property type="entry name" value="OS06G0716467 PROTEIN"/>
    <property type="match status" value="1"/>
</dbReference>
<feature type="domain" description="At1g61320/AtMIF1 LRR" evidence="1">
    <location>
        <begin position="134"/>
        <end position="422"/>
    </location>
</feature>
<accession>A0A835B7N0</accession>
<dbReference type="EMBL" id="JACEFO010001965">
    <property type="protein sequence ID" value="KAF8691346.1"/>
    <property type="molecule type" value="Genomic_DNA"/>
</dbReference>
<keyword evidence="3" id="KW-1185">Reference proteome</keyword>
<proteinExistence type="predicted"/>